<protein>
    <submittedName>
        <fullName evidence="1">Uncharacterized protein</fullName>
    </submittedName>
</protein>
<name>A0A2P2QRN1_RHIMU</name>
<organism evidence="1">
    <name type="scientific">Rhizophora mucronata</name>
    <name type="common">Asiatic mangrove</name>
    <dbReference type="NCBI Taxonomy" id="61149"/>
    <lineage>
        <taxon>Eukaryota</taxon>
        <taxon>Viridiplantae</taxon>
        <taxon>Streptophyta</taxon>
        <taxon>Embryophyta</taxon>
        <taxon>Tracheophyta</taxon>
        <taxon>Spermatophyta</taxon>
        <taxon>Magnoliopsida</taxon>
        <taxon>eudicotyledons</taxon>
        <taxon>Gunneridae</taxon>
        <taxon>Pentapetalae</taxon>
        <taxon>rosids</taxon>
        <taxon>fabids</taxon>
        <taxon>Malpighiales</taxon>
        <taxon>Rhizophoraceae</taxon>
        <taxon>Rhizophora</taxon>
    </lineage>
</organism>
<evidence type="ECO:0000313" key="1">
    <source>
        <dbReference type="EMBL" id="MBX69672.1"/>
    </source>
</evidence>
<dbReference type="AlphaFoldDB" id="A0A2P2QRN1"/>
<reference evidence="1" key="1">
    <citation type="submission" date="2018-02" db="EMBL/GenBank/DDBJ databases">
        <title>Rhizophora mucronata_Transcriptome.</title>
        <authorList>
            <person name="Meera S.P."/>
            <person name="Sreeshan A."/>
            <person name="Augustine A."/>
        </authorList>
    </citation>
    <scope>NUCLEOTIDE SEQUENCE</scope>
    <source>
        <tissue evidence="1">Leaf</tissue>
    </source>
</reference>
<proteinExistence type="predicted"/>
<dbReference type="EMBL" id="GGEC01089188">
    <property type="protein sequence ID" value="MBX69672.1"/>
    <property type="molecule type" value="Transcribed_RNA"/>
</dbReference>
<accession>A0A2P2QRN1</accession>
<sequence length="51" mass="5808">MDNGFSLDIMAVIDCPKLKNLPINHINIVNSTSMLLTVNGYKEWWDGLEWG</sequence>